<dbReference type="STRING" id="1802661.A2649_02490"/>
<protein>
    <submittedName>
        <fullName evidence="1">Uncharacterized protein</fullName>
    </submittedName>
</protein>
<accession>A0A1F8EC82</accession>
<proteinExistence type="predicted"/>
<reference evidence="1 2" key="1">
    <citation type="journal article" date="2016" name="Nat. Commun.">
        <title>Thousands of microbial genomes shed light on interconnected biogeochemical processes in an aquifer system.</title>
        <authorList>
            <person name="Anantharaman K."/>
            <person name="Brown C.T."/>
            <person name="Hug L.A."/>
            <person name="Sharon I."/>
            <person name="Castelle C.J."/>
            <person name="Probst A.J."/>
            <person name="Thomas B.C."/>
            <person name="Singh A."/>
            <person name="Wilkins M.J."/>
            <person name="Karaoz U."/>
            <person name="Brodie E.L."/>
            <person name="Williams K.H."/>
            <person name="Hubbard S.S."/>
            <person name="Banfield J.F."/>
        </authorList>
    </citation>
    <scope>NUCLEOTIDE SEQUENCE [LARGE SCALE GENOMIC DNA]</scope>
</reference>
<dbReference type="EMBL" id="MGJB01000015">
    <property type="protein sequence ID" value="OGM98423.1"/>
    <property type="molecule type" value="Genomic_DNA"/>
</dbReference>
<dbReference type="Proteomes" id="UP000176893">
    <property type="component" value="Unassembled WGS sequence"/>
</dbReference>
<evidence type="ECO:0000313" key="1">
    <source>
        <dbReference type="EMBL" id="OGM98423.1"/>
    </source>
</evidence>
<comment type="caution">
    <text evidence="1">The sequence shown here is derived from an EMBL/GenBank/DDBJ whole genome shotgun (WGS) entry which is preliminary data.</text>
</comment>
<dbReference type="AlphaFoldDB" id="A0A1F8EC82"/>
<name>A0A1F8EC82_9BACT</name>
<sequence length="77" mass="8900">MNREKKKDLISDKQEQIRNCETSRGIIDQEVASFGKDSDLLIATLKEGKDVDSEEVREIKAHMVNRLKKIEELTKNL</sequence>
<evidence type="ECO:0000313" key="2">
    <source>
        <dbReference type="Proteomes" id="UP000176893"/>
    </source>
</evidence>
<organism evidence="1 2">
    <name type="scientific">Candidatus Yanofskybacteria bacterium RIFCSPHIGHO2_01_FULL_41_26</name>
    <dbReference type="NCBI Taxonomy" id="1802661"/>
    <lineage>
        <taxon>Bacteria</taxon>
        <taxon>Candidatus Yanofskyibacteriota</taxon>
    </lineage>
</organism>
<gene>
    <name evidence="1" type="ORF">A2649_02490</name>
</gene>